<keyword evidence="3" id="KW-0813">Transport</keyword>
<evidence type="ECO:0000256" key="1">
    <source>
        <dbReference type="ARBA" id="ARBA00004651"/>
    </source>
</evidence>
<evidence type="ECO:0000256" key="12">
    <source>
        <dbReference type="ARBA" id="ARBA00023180"/>
    </source>
</evidence>
<dbReference type="AlphaFoldDB" id="A0A8T0AE88"/>
<evidence type="ECO:0000256" key="30">
    <source>
        <dbReference type="ARBA" id="ARBA00078029"/>
    </source>
</evidence>
<feature type="transmembrane region" description="Helical" evidence="32">
    <location>
        <begin position="184"/>
        <end position="207"/>
    </location>
</feature>
<evidence type="ECO:0000256" key="17">
    <source>
        <dbReference type="ARBA" id="ARBA00047596"/>
    </source>
</evidence>
<evidence type="ECO:0000256" key="9">
    <source>
        <dbReference type="ARBA" id="ARBA00023055"/>
    </source>
</evidence>
<keyword evidence="4" id="KW-1003">Cell membrane</keyword>
<feature type="transmembrane region" description="Helical" evidence="32">
    <location>
        <begin position="253"/>
        <end position="273"/>
    </location>
</feature>
<feature type="transmembrane region" description="Helical" evidence="32">
    <location>
        <begin position="219"/>
        <end position="241"/>
    </location>
</feature>
<organism evidence="33 34">
    <name type="scientific">Silurus meridionalis</name>
    <name type="common">Southern catfish</name>
    <name type="synonym">Silurus soldatovi meridionalis</name>
    <dbReference type="NCBI Taxonomy" id="175797"/>
    <lineage>
        <taxon>Eukaryota</taxon>
        <taxon>Metazoa</taxon>
        <taxon>Chordata</taxon>
        <taxon>Craniata</taxon>
        <taxon>Vertebrata</taxon>
        <taxon>Euteleostomi</taxon>
        <taxon>Actinopterygii</taxon>
        <taxon>Neopterygii</taxon>
        <taxon>Teleostei</taxon>
        <taxon>Ostariophysi</taxon>
        <taxon>Siluriformes</taxon>
        <taxon>Siluridae</taxon>
        <taxon>Silurus</taxon>
    </lineage>
</organism>
<comment type="caution">
    <text evidence="33">The sequence shown here is derived from an EMBL/GenBank/DDBJ whole genome shotgun (WGS) entry which is preliminary data.</text>
</comment>
<comment type="catalytic activity">
    <reaction evidence="24">
        <text>taurohyodeoxycholate(out) + 2 Na(+)(out) = taurohyodeoxycholate(in) + 2 Na(+)(in)</text>
        <dbReference type="Rhea" id="RHEA:72167"/>
        <dbReference type="ChEBI" id="CHEBI:29101"/>
        <dbReference type="ChEBI" id="CHEBI:191407"/>
    </reaction>
</comment>
<evidence type="ECO:0000256" key="22">
    <source>
        <dbReference type="ARBA" id="ARBA00049276"/>
    </source>
</evidence>
<comment type="subcellular location">
    <subcellularLocation>
        <location evidence="1">Cell membrane</location>
        <topology evidence="1">Multi-pass membrane protein</topology>
    </subcellularLocation>
</comment>
<comment type="catalytic activity">
    <reaction evidence="14">
        <text>glycocholate(out) + 2 Na(+)(out) = glycocholate(in) + 2 Na(+)(in)</text>
        <dbReference type="Rhea" id="RHEA:71935"/>
        <dbReference type="ChEBI" id="CHEBI:29101"/>
        <dbReference type="ChEBI" id="CHEBI:29746"/>
    </reaction>
</comment>
<evidence type="ECO:0000313" key="33">
    <source>
        <dbReference type="EMBL" id="KAF7690567.1"/>
    </source>
</evidence>
<dbReference type="Gene3D" id="1.20.1530.20">
    <property type="match status" value="3"/>
</dbReference>
<dbReference type="InterPro" id="IPR038770">
    <property type="entry name" value="Na+/solute_symporter_sf"/>
</dbReference>
<keyword evidence="7 32" id="KW-1133">Transmembrane helix</keyword>
<comment type="catalytic activity">
    <reaction evidence="25">
        <text>estrone 3-sulfate(out) + 2 Na(+)(out) = estrone 3-sulfate(in) + 2 Na(+)(in)</text>
        <dbReference type="Rhea" id="RHEA:71083"/>
        <dbReference type="ChEBI" id="CHEBI:29101"/>
        <dbReference type="ChEBI" id="CHEBI:60050"/>
    </reaction>
</comment>
<gene>
    <name evidence="33" type="ORF">HF521_012371</name>
</gene>
<feature type="transmembrane region" description="Helical" evidence="32">
    <location>
        <begin position="528"/>
        <end position="550"/>
    </location>
</feature>
<comment type="catalytic activity">
    <reaction evidence="21">
        <text>taurochenodeoxycholate(out) + 2 Na(+)(out) = taurochenodeoxycholate(in) + 2 Na(+)(in)</text>
        <dbReference type="Rhea" id="RHEA:71923"/>
        <dbReference type="ChEBI" id="CHEBI:9407"/>
        <dbReference type="ChEBI" id="CHEBI:29101"/>
    </reaction>
</comment>
<comment type="catalytic activity">
    <reaction evidence="22">
        <text>tauronorcholate(out) + 2 Na(+)(out) = tauronorcholate(in) + 2 Na(+)(in)</text>
        <dbReference type="Rhea" id="RHEA:71915"/>
        <dbReference type="ChEBI" id="CHEBI:29101"/>
        <dbReference type="ChEBI" id="CHEBI:191405"/>
    </reaction>
</comment>
<reference evidence="33" key="1">
    <citation type="submission" date="2020-08" db="EMBL/GenBank/DDBJ databases">
        <title>Chromosome-level assembly of Southern catfish (Silurus meridionalis) provides insights into visual adaptation to the nocturnal and benthic lifestyles.</title>
        <authorList>
            <person name="Zhang Y."/>
            <person name="Wang D."/>
            <person name="Peng Z."/>
        </authorList>
    </citation>
    <scope>NUCLEOTIDE SEQUENCE</scope>
    <source>
        <strain evidence="33">SWU-2019-XX</strain>
        <tissue evidence="33">Muscle</tissue>
    </source>
</reference>
<feature type="transmembrane region" description="Helical" evidence="32">
    <location>
        <begin position="309"/>
        <end position="328"/>
    </location>
</feature>
<evidence type="ECO:0000256" key="3">
    <source>
        <dbReference type="ARBA" id="ARBA00022448"/>
    </source>
</evidence>
<feature type="transmembrane region" description="Helical" evidence="32">
    <location>
        <begin position="95"/>
        <end position="114"/>
    </location>
</feature>
<keyword evidence="11 32" id="KW-0472">Membrane</keyword>
<evidence type="ECO:0000256" key="24">
    <source>
        <dbReference type="ARBA" id="ARBA00052374"/>
    </source>
</evidence>
<protein>
    <recommendedName>
        <fullName evidence="27">Hepatic sodium/bile acid cotransporter</fullName>
    </recommendedName>
    <alternativeName>
        <fullName evidence="29">Na(+)/bile acid cotransporter</fullName>
    </alternativeName>
    <alternativeName>
        <fullName evidence="28">Na(+)/taurocholate transport protein</fullName>
    </alternativeName>
    <alternativeName>
        <fullName evidence="30">Sodium/taurocholate cotransporting polypeptide</fullName>
    </alternativeName>
    <alternativeName>
        <fullName evidence="31">Solute carrier family 10 member 1</fullName>
    </alternativeName>
</protein>
<feature type="transmembrane region" description="Helical" evidence="32">
    <location>
        <begin position="435"/>
        <end position="455"/>
    </location>
</feature>
<dbReference type="InterPro" id="IPR002657">
    <property type="entry name" value="BilAc:Na_symport/Acr3"/>
</dbReference>
<comment type="catalytic activity">
    <reaction evidence="17">
        <text>tauroursodeoxycholate(out) + 2 Na(+)(out) = tauroursodeoxycholate(in) + 2 Na(+)(in)</text>
        <dbReference type="Rhea" id="RHEA:71927"/>
        <dbReference type="ChEBI" id="CHEBI:29101"/>
        <dbReference type="ChEBI" id="CHEBI:132028"/>
    </reaction>
</comment>
<dbReference type="PANTHER" id="PTHR10361">
    <property type="entry name" value="SODIUM-BILE ACID COTRANSPORTER"/>
    <property type="match status" value="1"/>
</dbReference>
<keyword evidence="5 32" id="KW-0812">Transmembrane</keyword>
<feature type="transmembrane region" description="Helical" evidence="32">
    <location>
        <begin position="467"/>
        <end position="490"/>
    </location>
</feature>
<accession>A0A8T0AE88</accession>
<evidence type="ECO:0000256" key="7">
    <source>
        <dbReference type="ARBA" id="ARBA00022989"/>
    </source>
</evidence>
<feature type="transmembrane region" description="Helical" evidence="32">
    <location>
        <begin position="340"/>
        <end position="360"/>
    </location>
</feature>
<keyword evidence="10" id="KW-0406">Ion transport</keyword>
<comment type="similarity">
    <text evidence="2">Belongs to the bile acid:sodium symporter (BASS) (TC 2.A.28) family.</text>
</comment>
<evidence type="ECO:0000256" key="11">
    <source>
        <dbReference type="ARBA" id="ARBA00023136"/>
    </source>
</evidence>
<dbReference type="GO" id="GO:0005886">
    <property type="term" value="C:plasma membrane"/>
    <property type="evidence" value="ECO:0007669"/>
    <property type="project" value="UniProtKB-SubCell"/>
</dbReference>
<evidence type="ECO:0000256" key="18">
    <source>
        <dbReference type="ARBA" id="ARBA00047743"/>
    </source>
</evidence>
<evidence type="ECO:0000256" key="26">
    <source>
        <dbReference type="ARBA" id="ARBA00056510"/>
    </source>
</evidence>
<evidence type="ECO:0000256" key="32">
    <source>
        <dbReference type="SAM" id="Phobius"/>
    </source>
</evidence>
<comment type="catalytic activity">
    <reaction evidence="20">
        <text>taurocholate(out) + 2 Na(+)(out) = taurocholate(in) + 2 Na(+)(in)</text>
        <dbReference type="Rhea" id="RHEA:71875"/>
        <dbReference type="ChEBI" id="CHEBI:29101"/>
        <dbReference type="ChEBI" id="CHEBI:36257"/>
    </reaction>
</comment>
<feature type="transmembrane region" description="Helical" evidence="32">
    <location>
        <begin position="126"/>
        <end position="146"/>
    </location>
</feature>
<evidence type="ECO:0000256" key="15">
    <source>
        <dbReference type="ARBA" id="ARBA00034231"/>
    </source>
</evidence>
<dbReference type="Proteomes" id="UP000606274">
    <property type="component" value="Unassembled WGS sequence"/>
</dbReference>
<evidence type="ECO:0000256" key="5">
    <source>
        <dbReference type="ARBA" id="ARBA00022692"/>
    </source>
</evidence>
<comment type="catalytic activity">
    <reaction evidence="19">
        <text>tauro-beta-muricholate(out) + 2 Na(+)(out) = tauro-beta-muricholate(in) + 2 Na(+)(in)</text>
        <dbReference type="Rhea" id="RHEA:72179"/>
        <dbReference type="ChEBI" id="CHEBI:29101"/>
        <dbReference type="ChEBI" id="CHEBI:133064"/>
    </reaction>
</comment>
<keyword evidence="9" id="KW-0445">Lipid transport</keyword>
<evidence type="ECO:0000256" key="14">
    <source>
        <dbReference type="ARBA" id="ARBA00034215"/>
    </source>
</evidence>
<comment type="function">
    <text evidence="26">As a major transporter of conjugated bile salts from plasma into the hepatocyte, it plays a key role in the enterohepatic circulation of bile salts necessary for the solubilization and absorption of dietary fat and fat-soluble vitamins. It is strictly dependent on the extracellular presence of sodium. It exhibits broad substrate specificity and transports various bile acids, such as taurocholate, cholate, as well as non-bile acid organic compounds, such as estrone sulfate. Works collaboratively with the ileal transporter (NTCP2), the organic solute transporter (OST), and the bile salt export pump (BSEP), to ensure efficacious biological recycling of bile acids during enterohepatic circulation.</text>
</comment>
<evidence type="ECO:0000256" key="27">
    <source>
        <dbReference type="ARBA" id="ARBA00073206"/>
    </source>
</evidence>
<dbReference type="Pfam" id="PF01758">
    <property type="entry name" value="SBF"/>
    <property type="match status" value="2"/>
</dbReference>
<evidence type="ECO:0000256" key="10">
    <source>
        <dbReference type="ARBA" id="ARBA00023065"/>
    </source>
</evidence>
<keyword evidence="8" id="KW-0915">Sodium</keyword>
<dbReference type="GO" id="GO:0008508">
    <property type="term" value="F:bile acid:sodium symporter activity"/>
    <property type="evidence" value="ECO:0007669"/>
    <property type="project" value="TreeGrafter"/>
</dbReference>
<comment type="catalytic activity">
    <reaction evidence="18">
        <text>taurodeoxycholate(out) + 2 Na(+)(out) = taurodeoxycholate(in) + 2 Na(+)(in)</text>
        <dbReference type="Rhea" id="RHEA:72087"/>
        <dbReference type="ChEBI" id="CHEBI:29101"/>
        <dbReference type="ChEBI" id="CHEBI:36261"/>
    </reaction>
</comment>
<evidence type="ECO:0000256" key="19">
    <source>
        <dbReference type="ARBA" id="ARBA00048013"/>
    </source>
</evidence>
<sequence>MTHGSKRLSRVRIIEKLSLNMKLAFAFFNRTANVSYDYWSQKNVSYDVSNNSTFTENLNTAANWVSIIILCDTMVALGCTMNVSKIKAHIVKPKGVAIAILAQFGVMPLTAFSLAKLFRLGTSEAMAVLVCGCSPGGVLSNVLAYAFRGDMNLSEAMAVLVCGCSPGGVLSNVLAYAFRGDMNLSIVMTTCSTLAALGMMPLLLFIYCHGFSDPTAVPYGNLTLALVLTLLPCALGIYINHRVPQYSKLVTRIGLVVMLVCLIVFAVLVGILLGQEMMTVTEPRLLATGALMPLNVSKIKAHIVKPKGVAIAILAQFGVMPLTAFSLAKLFRLGTSEAMAVLVCGCSPGGVLSNVLAYAFRGDMNLSIVMTTCSTLAALGMMPLLLFIYCHGFSDPTAVPYGNLTLALVLTLLPCALGIYINHRVPQYSKLVTRIGLVVMLVCLIVFAVLVGILLGQEMMTVTEPRLLATGALMPLIGYGLGYALSLFFFRFDGPCRRTVAIETGCQNIPLCYTILKVAFEPEFIGPYFLFPFLYFFFQVPEALIFIVLFRWHTRQKPPDAAPANHHQDL</sequence>
<dbReference type="FunFam" id="1.20.1530.20:FF:000016">
    <property type="entry name" value="Solute carrier family 10 member 1"/>
    <property type="match status" value="1"/>
</dbReference>
<feature type="transmembrane region" description="Helical" evidence="32">
    <location>
        <begin position="401"/>
        <end position="423"/>
    </location>
</feature>
<proteinExistence type="inferred from homology"/>
<evidence type="ECO:0000256" key="8">
    <source>
        <dbReference type="ARBA" id="ARBA00023053"/>
    </source>
</evidence>
<evidence type="ECO:0000256" key="2">
    <source>
        <dbReference type="ARBA" id="ARBA00006528"/>
    </source>
</evidence>
<evidence type="ECO:0000313" key="34">
    <source>
        <dbReference type="Proteomes" id="UP000606274"/>
    </source>
</evidence>
<evidence type="ECO:0000256" key="31">
    <source>
        <dbReference type="ARBA" id="ARBA00082917"/>
    </source>
</evidence>
<dbReference type="EMBL" id="JABFDY010000023">
    <property type="protein sequence ID" value="KAF7690567.1"/>
    <property type="molecule type" value="Genomic_DNA"/>
</dbReference>
<evidence type="ECO:0000256" key="13">
    <source>
        <dbReference type="ARBA" id="ARBA00023201"/>
    </source>
</evidence>
<keyword evidence="12" id="KW-0325">Glycoprotein</keyword>
<evidence type="ECO:0000256" key="23">
    <source>
        <dbReference type="ARBA" id="ARBA00051799"/>
    </source>
</evidence>
<feature type="transmembrane region" description="Helical" evidence="32">
    <location>
        <begin position="158"/>
        <end position="178"/>
    </location>
</feature>
<evidence type="ECO:0000256" key="4">
    <source>
        <dbReference type="ARBA" id="ARBA00022475"/>
    </source>
</evidence>
<evidence type="ECO:0000256" key="28">
    <source>
        <dbReference type="ARBA" id="ARBA00075177"/>
    </source>
</evidence>
<keyword evidence="6" id="KW-0769">Symport</keyword>
<evidence type="ECO:0000256" key="25">
    <source>
        <dbReference type="ARBA" id="ARBA00052405"/>
    </source>
</evidence>
<evidence type="ECO:0000256" key="20">
    <source>
        <dbReference type="ARBA" id="ARBA00048327"/>
    </source>
</evidence>
<dbReference type="PANTHER" id="PTHR10361:SF40">
    <property type="entry name" value="HEPATIC SODIUM_BILE ACID COTRANSPORTER"/>
    <property type="match status" value="1"/>
</dbReference>
<comment type="catalytic activity">
    <reaction evidence="16">
        <text>tauroallocholate(out) + 2 Na(+)(out) = tauroallocholate(in) + 2 Na(+)(in)</text>
        <dbReference type="Rhea" id="RHEA:51840"/>
        <dbReference type="ChEBI" id="CHEBI:29101"/>
        <dbReference type="ChEBI" id="CHEBI:191406"/>
    </reaction>
</comment>
<keyword evidence="34" id="KW-1185">Reference proteome</keyword>
<evidence type="ECO:0000256" key="29">
    <source>
        <dbReference type="ARBA" id="ARBA00075246"/>
    </source>
</evidence>
<comment type="catalytic activity">
    <reaction evidence="23">
        <text>taurohyocholate(out) + 2 Na(+)(out) = taurohyocholate(in) + 2 Na(+)(in)</text>
        <dbReference type="Rhea" id="RHEA:72171"/>
        <dbReference type="ChEBI" id="CHEBI:29101"/>
        <dbReference type="ChEBI" id="CHEBI:58874"/>
    </reaction>
</comment>
<name>A0A8T0AE88_SILME</name>
<evidence type="ECO:0000256" key="6">
    <source>
        <dbReference type="ARBA" id="ARBA00022847"/>
    </source>
</evidence>
<dbReference type="InterPro" id="IPR004710">
    <property type="entry name" value="Bilac:Na_transpt"/>
</dbReference>
<evidence type="ECO:0000256" key="16">
    <source>
        <dbReference type="ARBA" id="ARBA00047311"/>
    </source>
</evidence>
<feature type="transmembrane region" description="Helical" evidence="32">
    <location>
        <begin position="61"/>
        <end position="83"/>
    </location>
</feature>
<keyword evidence="13" id="KW-0739">Sodium transport</keyword>
<feature type="transmembrane region" description="Helical" evidence="32">
    <location>
        <begin position="366"/>
        <end position="389"/>
    </location>
</feature>
<comment type="catalytic activity">
    <reaction evidence="15">
        <text>cholate(out) + 2 Na(+)(out) = cholate(in) + 2 Na(+)(in)</text>
        <dbReference type="Rhea" id="RHEA:71911"/>
        <dbReference type="ChEBI" id="CHEBI:29101"/>
        <dbReference type="ChEBI" id="CHEBI:29747"/>
    </reaction>
</comment>
<evidence type="ECO:0000256" key="21">
    <source>
        <dbReference type="ARBA" id="ARBA00048338"/>
    </source>
</evidence>